<accession>A0A3N1CN69</accession>
<dbReference type="AlphaFoldDB" id="A0A3N1CN69"/>
<proteinExistence type="predicted"/>
<gene>
    <name evidence="2" type="ORF">EDD29_0075</name>
</gene>
<evidence type="ECO:0000313" key="3">
    <source>
        <dbReference type="Proteomes" id="UP000272400"/>
    </source>
</evidence>
<keyword evidence="3" id="KW-1185">Reference proteome</keyword>
<feature type="region of interest" description="Disordered" evidence="1">
    <location>
        <begin position="53"/>
        <end position="88"/>
    </location>
</feature>
<name>A0A3N1CN69_9ACTN</name>
<evidence type="ECO:0000313" key="2">
    <source>
        <dbReference type="EMBL" id="ROO82594.1"/>
    </source>
</evidence>
<dbReference type="EMBL" id="RJKE01000001">
    <property type="protein sequence ID" value="ROO82594.1"/>
    <property type="molecule type" value="Genomic_DNA"/>
</dbReference>
<protein>
    <submittedName>
        <fullName evidence="2">Uncharacterized protein</fullName>
    </submittedName>
</protein>
<reference evidence="2 3" key="1">
    <citation type="submission" date="2018-11" db="EMBL/GenBank/DDBJ databases">
        <title>Sequencing the genomes of 1000 actinobacteria strains.</title>
        <authorList>
            <person name="Klenk H.-P."/>
        </authorList>
    </citation>
    <scope>NUCLEOTIDE SEQUENCE [LARGE SCALE GENOMIC DNA]</scope>
    <source>
        <strain evidence="2 3">DSM 44254</strain>
    </source>
</reference>
<dbReference type="RefSeq" id="WP_148085824.1">
    <property type="nucleotide sequence ID" value="NZ_RJKE01000001.1"/>
</dbReference>
<sequence length="88" mass="9771">MTDPTTPPGSTTKPRQFRVSDPIWTAYERVCQRLGATRAEDLNAHIAAMIREHGDPQDIADLEAGLSETAHRRSRMHPGRPPKAKPDS</sequence>
<feature type="compositionally biased region" description="Basic residues" evidence="1">
    <location>
        <begin position="72"/>
        <end position="88"/>
    </location>
</feature>
<dbReference type="Proteomes" id="UP000272400">
    <property type="component" value="Unassembled WGS sequence"/>
</dbReference>
<evidence type="ECO:0000256" key="1">
    <source>
        <dbReference type="SAM" id="MobiDB-lite"/>
    </source>
</evidence>
<comment type="caution">
    <text evidence="2">The sequence shown here is derived from an EMBL/GenBank/DDBJ whole genome shotgun (WGS) entry which is preliminary data.</text>
</comment>
<dbReference type="OrthoDB" id="4272063at2"/>
<organism evidence="2 3">
    <name type="scientific">Actinocorallia herbida</name>
    <dbReference type="NCBI Taxonomy" id="58109"/>
    <lineage>
        <taxon>Bacteria</taxon>
        <taxon>Bacillati</taxon>
        <taxon>Actinomycetota</taxon>
        <taxon>Actinomycetes</taxon>
        <taxon>Streptosporangiales</taxon>
        <taxon>Thermomonosporaceae</taxon>
        <taxon>Actinocorallia</taxon>
    </lineage>
</organism>